<dbReference type="Proteomes" id="UP000305067">
    <property type="component" value="Unassembled WGS sequence"/>
</dbReference>
<dbReference type="InterPro" id="IPR013083">
    <property type="entry name" value="Znf_RING/FYVE/PHD"/>
</dbReference>
<keyword evidence="2" id="KW-0677">Repeat</keyword>
<dbReference type="Gene3D" id="2.30.30.140">
    <property type="match status" value="1"/>
</dbReference>
<feature type="compositionally biased region" description="Basic and acidic residues" evidence="9">
    <location>
        <begin position="692"/>
        <end position="702"/>
    </location>
</feature>
<dbReference type="InterPro" id="IPR000313">
    <property type="entry name" value="PWWP_dom"/>
</dbReference>
<dbReference type="SMART" id="SM00297">
    <property type="entry name" value="BROMO"/>
    <property type="match status" value="1"/>
</dbReference>
<dbReference type="InterPro" id="IPR019542">
    <property type="entry name" value="Enhancer_polycomb-like_N"/>
</dbReference>
<dbReference type="InterPro" id="IPR019786">
    <property type="entry name" value="Zinc_finger_PHD-type_CS"/>
</dbReference>
<feature type="domain" description="Bromo" evidence="10">
    <location>
        <begin position="481"/>
        <end position="551"/>
    </location>
</feature>
<keyword evidence="3 8" id="KW-0863">Zinc-finger</keyword>
<evidence type="ECO:0000256" key="5">
    <source>
        <dbReference type="ARBA" id="ARBA00023117"/>
    </source>
</evidence>
<evidence type="ECO:0000259" key="10">
    <source>
        <dbReference type="PROSITE" id="PS50014"/>
    </source>
</evidence>
<sequence>MARGSATLAVVPLPEARFRKIVEDVANSVTLGANAQQMKSYGFHDSTVFKRPEQYVRYIEPLESELAVQVEYDMDEQDQAWLELVNTERKVKAQGVVSCELFEIIMDRLEKEWFDLTKNKPTPDYALPSEDSTCNICDDSEGENSNAIVFCDGCNLAVHQDCYGVPYIPEGQWLCRKCAVSPEVPVSCMFCPAEGGAFKQTVYGEWAHLLCAIWIPETRVANDTFMEPITDVDQIERRRWKLKCTLCDVKSGACIQCMKQSCYAAFHPTCARREKLLLPMKSAHGEEAPTTLSCFCERHLPATYQETRIQALTTERANELREEDFPSHHPQVNLVAKSARAHSKGYHINTPLVPSIVVERILAYISKLKFGHKPDLVLSTCKYWSLKREARRGAPLLKRLHLEPWTSGKLADAEIDKEARVRSLEYLNILRKDLLKVHDMARLALSRERIKYEQCKLVHHVFARSFYRNAGALWDIFRRVIGLDKNHFFQHPVVREAAPDYFDVIQRPICWTFIEQKLQRFEYWDTQTFTDDVYLVVDNAMVYNQPNTVIHKAAVRIKASLPAVFLDLERYRSSVAERFGLRSQDQDQSEDSSPSQPAVKPELDGTPAPSFDWTSAPSFAVDAVGDLELPLAQLEFLESSELEDAMDLKLNAPDYLESTLSLALAELKPRSPTPLPTPPPPVASGSQKKLTKKEQARLKKAAEMIPSLDASPGFRGPAPQTDEEASRSGGCSTSTTIIIPPLNPTPNPVSPPETVARKQSTRRSSSVLAEIPPIVKDVSSKDSFGAFNTGWILPAGSSRRKRGPDPTPLPTPTRKRASVGLTPTPTPSRKRGAVSMDPTPSSTPSGSRKRPKLELKPRSKLSVTTPATENRTLPLFDGFEAGGSDVGETPSVFSSGQATPSRPPNTSLPDNDDGQSWMQQDSRRGEDTNNHTIIPSFESLAETSSALFRPDDGLRESSPQSVDGDLKHDEDPEEANVVDLKPAGDGATTTTSLQPPDTPSPPASEGWEVPSSSIASSAVEPGPETSRDSILVEELAAAEVLDSAGAVGDAAIGKPLESSEPAADLDLPGALGSGEPSEVAGAPDEEAYEDLDADGSADADGDDDDEGLEIPSAAPYKGPQYILGPVVQTDSLPKSAAKARNSSAPSMASPSKAKKAPKGKQAPKLKAKKTKAAALEPEVPPLTDSELRIGTLVWAKSRKSLQFYPVPILTLFLAAQYPFWPAAIGDPEEPTIRSNKSLQVARKKQLSRVKDGKKLHLVQFYEDKPTCNWIQAKDMKRMCDYPELDQYLLAHQKFPTKGLAQRSNCKAAYELATSQMETEDEADGMTTADEADGDVGMDVDE</sequence>
<dbReference type="CDD" id="cd15492">
    <property type="entry name" value="PHD_BRPF_JADE_like"/>
    <property type="match status" value="1"/>
</dbReference>
<feature type="compositionally biased region" description="Polar residues" evidence="9">
    <location>
        <begin position="861"/>
        <end position="871"/>
    </location>
</feature>
<feature type="compositionally biased region" description="Polar residues" evidence="9">
    <location>
        <begin position="891"/>
        <end position="920"/>
    </location>
</feature>
<evidence type="ECO:0000256" key="1">
    <source>
        <dbReference type="ARBA" id="ARBA00022723"/>
    </source>
</evidence>
<dbReference type="EMBL" id="ML178823">
    <property type="protein sequence ID" value="TFL02217.1"/>
    <property type="molecule type" value="Genomic_DNA"/>
</dbReference>
<feature type="region of interest" description="Disordered" evidence="9">
    <location>
        <begin position="1052"/>
        <end position="1176"/>
    </location>
</feature>
<keyword evidence="14" id="KW-1185">Reference proteome</keyword>
<keyword evidence="4" id="KW-0862">Zinc</keyword>
<dbReference type="InterPro" id="IPR034732">
    <property type="entry name" value="EPHD"/>
</dbReference>
<keyword evidence="5 7" id="KW-0103">Bromodomain</keyword>
<feature type="region of interest" description="Disordered" evidence="9">
    <location>
        <begin position="1314"/>
        <end position="1341"/>
    </location>
</feature>
<evidence type="ECO:0000256" key="7">
    <source>
        <dbReference type="PROSITE-ProRule" id="PRU00035"/>
    </source>
</evidence>
<dbReference type="GO" id="GO:0008270">
    <property type="term" value="F:zinc ion binding"/>
    <property type="evidence" value="ECO:0007669"/>
    <property type="project" value="UniProtKB-KW"/>
</dbReference>
<feature type="compositionally biased region" description="Acidic residues" evidence="9">
    <location>
        <begin position="1083"/>
        <end position="1108"/>
    </location>
</feature>
<evidence type="ECO:0000256" key="6">
    <source>
        <dbReference type="ARBA" id="ARBA00023242"/>
    </source>
</evidence>
<feature type="domain" description="PHD-type" evidence="12">
    <location>
        <begin position="185"/>
        <end position="300"/>
    </location>
</feature>
<dbReference type="PROSITE" id="PS01359">
    <property type="entry name" value="ZF_PHD_1"/>
    <property type="match status" value="1"/>
</dbReference>
<dbReference type="InterPro" id="IPR019787">
    <property type="entry name" value="Znf_PHD-finger"/>
</dbReference>
<protein>
    <submittedName>
        <fullName evidence="13">Uncharacterized protein</fullName>
    </submittedName>
</protein>
<dbReference type="InterPro" id="IPR011011">
    <property type="entry name" value="Znf_FYVE_PHD"/>
</dbReference>
<organism evidence="13 14">
    <name type="scientific">Pterulicium gracile</name>
    <dbReference type="NCBI Taxonomy" id="1884261"/>
    <lineage>
        <taxon>Eukaryota</taxon>
        <taxon>Fungi</taxon>
        <taxon>Dikarya</taxon>
        <taxon>Basidiomycota</taxon>
        <taxon>Agaricomycotina</taxon>
        <taxon>Agaricomycetes</taxon>
        <taxon>Agaricomycetidae</taxon>
        <taxon>Agaricales</taxon>
        <taxon>Pleurotineae</taxon>
        <taxon>Pterulaceae</taxon>
        <taxon>Pterulicium</taxon>
    </lineage>
</organism>
<accession>A0A5C3QL22</accession>
<gene>
    <name evidence="13" type="ORF">BDV98DRAFT_604152</name>
</gene>
<dbReference type="OrthoDB" id="20839at2759"/>
<reference evidence="13 14" key="1">
    <citation type="journal article" date="2019" name="Nat. Ecol. Evol.">
        <title>Megaphylogeny resolves global patterns of mushroom evolution.</title>
        <authorList>
            <person name="Varga T."/>
            <person name="Krizsan K."/>
            <person name="Foldi C."/>
            <person name="Dima B."/>
            <person name="Sanchez-Garcia M."/>
            <person name="Sanchez-Ramirez S."/>
            <person name="Szollosi G.J."/>
            <person name="Szarkandi J.G."/>
            <person name="Papp V."/>
            <person name="Albert L."/>
            <person name="Andreopoulos W."/>
            <person name="Angelini C."/>
            <person name="Antonin V."/>
            <person name="Barry K.W."/>
            <person name="Bougher N.L."/>
            <person name="Buchanan P."/>
            <person name="Buyck B."/>
            <person name="Bense V."/>
            <person name="Catcheside P."/>
            <person name="Chovatia M."/>
            <person name="Cooper J."/>
            <person name="Damon W."/>
            <person name="Desjardin D."/>
            <person name="Finy P."/>
            <person name="Geml J."/>
            <person name="Haridas S."/>
            <person name="Hughes K."/>
            <person name="Justo A."/>
            <person name="Karasinski D."/>
            <person name="Kautmanova I."/>
            <person name="Kiss B."/>
            <person name="Kocsube S."/>
            <person name="Kotiranta H."/>
            <person name="LaButti K.M."/>
            <person name="Lechner B.E."/>
            <person name="Liimatainen K."/>
            <person name="Lipzen A."/>
            <person name="Lukacs Z."/>
            <person name="Mihaltcheva S."/>
            <person name="Morgado L.N."/>
            <person name="Niskanen T."/>
            <person name="Noordeloos M.E."/>
            <person name="Ohm R.A."/>
            <person name="Ortiz-Santana B."/>
            <person name="Ovrebo C."/>
            <person name="Racz N."/>
            <person name="Riley R."/>
            <person name="Savchenko A."/>
            <person name="Shiryaev A."/>
            <person name="Soop K."/>
            <person name="Spirin V."/>
            <person name="Szebenyi C."/>
            <person name="Tomsovsky M."/>
            <person name="Tulloss R.E."/>
            <person name="Uehling J."/>
            <person name="Grigoriev I.V."/>
            <person name="Vagvolgyi C."/>
            <person name="Papp T."/>
            <person name="Martin F.M."/>
            <person name="Miettinen O."/>
            <person name="Hibbett D.S."/>
            <person name="Nagy L.G."/>
        </authorList>
    </citation>
    <scope>NUCLEOTIDE SEQUENCE [LARGE SCALE GENOMIC DNA]</scope>
    <source>
        <strain evidence="13 14">CBS 309.79</strain>
    </source>
</reference>
<dbReference type="STRING" id="1884261.A0A5C3QL22"/>
<dbReference type="PROSITE" id="PS50016">
    <property type="entry name" value="ZF_PHD_2"/>
    <property type="match status" value="1"/>
</dbReference>
<evidence type="ECO:0000313" key="14">
    <source>
        <dbReference type="Proteomes" id="UP000305067"/>
    </source>
</evidence>
<feature type="region of interest" description="Disordered" evidence="9">
    <location>
        <begin position="580"/>
        <end position="607"/>
    </location>
</feature>
<dbReference type="SMART" id="SM00249">
    <property type="entry name" value="PHD"/>
    <property type="match status" value="2"/>
</dbReference>
<evidence type="ECO:0000256" key="8">
    <source>
        <dbReference type="PROSITE-ProRule" id="PRU00146"/>
    </source>
</evidence>
<feature type="compositionally biased region" description="Low complexity" evidence="9">
    <location>
        <begin position="1139"/>
        <end position="1151"/>
    </location>
</feature>
<keyword evidence="1" id="KW-0479">Metal-binding</keyword>
<dbReference type="PROSITE" id="PS51805">
    <property type="entry name" value="EPHD"/>
    <property type="match status" value="1"/>
</dbReference>
<evidence type="ECO:0000256" key="2">
    <source>
        <dbReference type="ARBA" id="ARBA00022737"/>
    </source>
</evidence>
<dbReference type="PANTHER" id="PTHR13793">
    <property type="entry name" value="PHD FINGER PROTEINS"/>
    <property type="match status" value="1"/>
</dbReference>
<dbReference type="CDD" id="cd04369">
    <property type="entry name" value="Bromodomain"/>
    <property type="match status" value="1"/>
</dbReference>
<evidence type="ECO:0000259" key="11">
    <source>
        <dbReference type="PROSITE" id="PS50016"/>
    </source>
</evidence>
<evidence type="ECO:0000256" key="4">
    <source>
        <dbReference type="ARBA" id="ARBA00022833"/>
    </source>
</evidence>
<dbReference type="SUPFAM" id="SSF47370">
    <property type="entry name" value="Bromodomain"/>
    <property type="match status" value="1"/>
</dbReference>
<dbReference type="PRINTS" id="PR00503">
    <property type="entry name" value="BROMODOMAIN"/>
</dbReference>
<dbReference type="Pfam" id="PF13831">
    <property type="entry name" value="PHD_2"/>
    <property type="match status" value="1"/>
</dbReference>
<dbReference type="InterPro" id="IPR036427">
    <property type="entry name" value="Bromodomain-like_sf"/>
</dbReference>
<dbReference type="PANTHER" id="PTHR13793:SF107">
    <property type="entry name" value="BROMODOMAIN-CONTAINING PROTEIN HOMOLOG"/>
    <property type="match status" value="1"/>
</dbReference>
<keyword evidence="6" id="KW-0539">Nucleus</keyword>
<evidence type="ECO:0000256" key="3">
    <source>
        <dbReference type="ARBA" id="ARBA00022771"/>
    </source>
</evidence>
<dbReference type="InterPro" id="IPR050701">
    <property type="entry name" value="Histone_Mod_Regulator"/>
</dbReference>
<dbReference type="FunFam" id="3.30.40.10:FF:000008">
    <property type="entry name" value="Bromodomain containing 1, isoform CRA_a"/>
    <property type="match status" value="1"/>
</dbReference>
<dbReference type="PROSITE" id="PS50014">
    <property type="entry name" value="BROMODOMAIN_2"/>
    <property type="match status" value="1"/>
</dbReference>
<feature type="compositionally biased region" description="Pro residues" evidence="9">
    <location>
        <begin position="671"/>
        <end position="682"/>
    </location>
</feature>
<evidence type="ECO:0000313" key="13">
    <source>
        <dbReference type="EMBL" id="TFL02217.1"/>
    </source>
</evidence>
<feature type="compositionally biased region" description="Acidic residues" evidence="9">
    <location>
        <begin position="1317"/>
        <end position="1341"/>
    </location>
</feature>
<feature type="compositionally biased region" description="Basic residues" evidence="9">
    <location>
        <begin position="1152"/>
        <end position="1171"/>
    </location>
</feature>
<dbReference type="InterPro" id="IPR001965">
    <property type="entry name" value="Znf_PHD"/>
</dbReference>
<feature type="domain" description="PHD-type" evidence="11">
    <location>
        <begin position="131"/>
        <end position="181"/>
    </location>
</feature>
<dbReference type="Pfam" id="PF10513">
    <property type="entry name" value="EPL1"/>
    <property type="match status" value="1"/>
</dbReference>
<dbReference type="SUPFAM" id="SSF57903">
    <property type="entry name" value="FYVE/PHD zinc finger"/>
    <property type="match status" value="1"/>
</dbReference>
<proteinExistence type="predicted"/>
<dbReference type="InterPro" id="IPR001487">
    <property type="entry name" value="Bromodomain"/>
</dbReference>
<dbReference type="Pfam" id="PF00855">
    <property type="entry name" value="PWWP"/>
    <property type="match status" value="1"/>
</dbReference>
<feature type="compositionally biased region" description="Pro residues" evidence="9">
    <location>
        <begin position="741"/>
        <end position="751"/>
    </location>
</feature>
<name>A0A5C3QL22_9AGAR</name>
<dbReference type="Pfam" id="PF13832">
    <property type="entry name" value="zf-HC5HC2H_2"/>
    <property type="match status" value="1"/>
</dbReference>
<dbReference type="SUPFAM" id="SSF63748">
    <property type="entry name" value="Tudor/PWWP/MBT"/>
    <property type="match status" value="1"/>
</dbReference>
<dbReference type="Pfam" id="PF00439">
    <property type="entry name" value="Bromodomain"/>
    <property type="match status" value="1"/>
</dbReference>
<evidence type="ECO:0000256" key="9">
    <source>
        <dbReference type="SAM" id="MobiDB-lite"/>
    </source>
</evidence>
<dbReference type="GO" id="GO:0006357">
    <property type="term" value="P:regulation of transcription by RNA polymerase II"/>
    <property type="evidence" value="ECO:0007669"/>
    <property type="project" value="TreeGrafter"/>
</dbReference>
<dbReference type="Gene3D" id="3.30.40.10">
    <property type="entry name" value="Zinc/RING finger domain, C3HC4 (zinc finger)"/>
    <property type="match status" value="2"/>
</dbReference>
<dbReference type="GO" id="GO:0006325">
    <property type="term" value="P:chromatin organization"/>
    <property type="evidence" value="ECO:0007669"/>
    <property type="project" value="UniProtKB-ARBA"/>
</dbReference>
<feature type="region of interest" description="Disordered" evidence="9">
    <location>
        <begin position="668"/>
        <end position="1030"/>
    </location>
</feature>
<dbReference type="Gene3D" id="1.20.920.10">
    <property type="entry name" value="Bromodomain-like"/>
    <property type="match status" value="1"/>
</dbReference>
<evidence type="ECO:0000259" key="12">
    <source>
        <dbReference type="PROSITE" id="PS51805"/>
    </source>
</evidence>